<dbReference type="PANTHER" id="PTHR32322:SF9">
    <property type="entry name" value="AMINO-ACID METABOLITE EFFLUX PUMP-RELATED"/>
    <property type="match status" value="1"/>
</dbReference>
<keyword evidence="2 5" id="KW-0812">Transmembrane</keyword>
<dbReference type="Proteomes" id="UP000680706">
    <property type="component" value="Chromosome"/>
</dbReference>
<feature type="transmembrane region" description="Helical" evidence="5">
    <location>
        <begin position="185"/>
        <end position="205"/>
    </location>
</feature>
<feature type="transmembrane region" description="Helical" evidence="5">
    <location>
        <begin position="217"/>
        <end position="238"/>
    </location>
</feature>
<dbReference type="InterPro" id="IPR050638">
    <property type="entry name" value="AA-Vitamin_Transporters"/>
</dbReference>
<dbReference type="SUPFAM" id="SSF103481">
    <property type="entry name" value="Multidrug resistance efflux transporter EmrE"/>
    <property type="match status" value="2"/>
</dbReference>
<feature type="domain" description="EamA" evidence="6">
    <location>
        <begin position="11"/>
        <end position="141"/>
    </location>
</feature>
<comment type="subcellular location">
    <subcellularLocation>
        <location evidence="1">Membrane</location>
        <topology evidence="1">Multi-pass membrane protein</topology>
    </subcellularLocation>
</comment>
<dbReference type="Pfam" id="PF00892">
    <property type="entry name" value="EamA"/>
    <property type="match status" value="2"/>
</dbReference>
<evidence type="ECO:0000256" key="5">
    <source>
        <dbReference type="SAM" id="Phobius"/>
    </source>
</evidence>
<dbReference type="InterPro" id="IPR037185">
    <property type="entry name" value="EmrE-like"/>
</dbReference>
<reference evidence="7 8" key="1">
    <citation type="journal article" date="2021" name="Angew. Chem. Int. Ed. Engl.">
        <title>A novel family of nonribosomal peptides modulate collective behavior in Pseudovibrio bacteria isolated from marine sponges.</title>
        <authorList>
            <person name="Ioca L.P."/>
            <person name="Dai Y."/>
            <person name="Kunakom S."/>
            <person name="Diaz-Espinosa J."/>
            <person name="Krunic A."/>
            <person name="Crnkovic C.M."/>
            <person name="Orjala J."/>
            <person name="Sanchez L.M."/>
            <person name="Ferreira A.G."/>
            <person name="Berlinck R.G.S."/>
            <person name="Eustaquio A.S."/>
        </authorList>
    </citation>
    <scope>NUCLEOTIDE SEQUENCE [LARGE SCALE GENOMIC DNA]</scope>
    <source>
        <strain evidence="7 8">Ab134</strain>
    </source>
</reference>
<dbReference type="PANTHER" id="PTHR32322">
    <property type="entry name" value="INNER MEMBRANE TRANSPORTER"/>
    <property type="match status" value="1"/>
</dbReference>
<dbReference type="EMBL" id="CP074126">
    <property type="protein sequence ID" value="QUS55524.1"/>
    <property type="molecule type" value="Genomic_DNA"/>
</dbReference>
<feature type="transmembrane region" description="Helical" evidence="5">
    <location>
        <begin position="68"/>
        <end position="89"/>
    </location>
</feature>
<keyword evidence="8" id="KW-1185">Reference proteome</keyword>
<evidence type="ECO:0000256" key="1">
    <source>
        <dbReference type="ARBA" id="ARBA00004141"/>
    </source>
</evidence>
<evidence type="ECO:0000256" key="3">
    <source>
        <dbReference type="ARBA" id="ARBA00022989"/>
    </source>
</evidence>
<accession>A0ABX8APE1</accession>
<feature type="transmembrane region" description="Helical" evidence="5">
    <location>
        <begin position="250"/>
        <end position="267"/>
    </location>
</feature>
<evidence type="ECO:0000259" key="6">
    <source>
        <dbReference type="Pfam" id="PF00892"/>
    </source>
</evidence>
<dbReference type="InterPro" id="IPR000620">
    <property type="entry name" value="EamA_dom"/>
</dbReference>
<sequence>MHKTTLFHLSLWLLLAAMWSSSYVVIKIGVASLEPALLVFGRMLVGSLIIFSALKMRDLSLSKDPADWIFYAVTGLLGSALPFLLITYGEQSVDSALTSILMGTSPMVTLLLAAWLVPEEALTLRTTLGVLGGLTGVAILVGPEALSGLGVQVTGQFAILAATASYAISTVYIRKYVKRPPLEMAAGSMIVGTVTIGIYAVATGTDFSVIELTGSSLGAVVYLGVISTACANLIYFYLVPKIGANRMSQVNFAVPVGGAILSVVLLGEAMTSQRFIALLVIIGSVYLGTTKGRGRVAEQTGETV</sequence>
<name>A0ABX8APE1_9HYPH</name>
<proteinExistence type="predicted"/>
<gene>
    <name evidence="7" type="ORF">KGB56_19750</name>
</gene>
<evidence type="ECO:0000313" key="7">
    <source>
        <dbReference type="EMBL" id="QUS55524.1"/>
    </source>
</evidence>
<feature type="transmembrane region" description="Helical" evidence="5">
    <location>
        <begin position="36"/>
        <end position="56"/>
    </location>
</feature>
<feature type="transmembrane region" description="Helical" evidence="5">
    <location>
        <begin position="153"/>
        <end position="173"/>
    </location>
</feature>
<dbReference type="RefSeq" id="WP_075701911.1">
    <property type="nucleotide sequence ID" value="NZ_CP074126.1"/>
</dbReference>
<evidence type="ECO:0000256" key="4">
    <source>
        <dbReference type="ARBA" id="ARBA00023136"/>
    </source>
</evidence>
<evidence type="ECO:0000256" key="2">
    <source>
        <dbReference type="ARBA" id="ARBA00022692"/>
    </source>
</evidence>
<feature type="transmembrane region" description="Helical" evidence="5">
    <location>
        <begin position="95"/>
        <end position="115"/>
    </location>
</feature>
<feature type="transmembrane region" description="Helical" evidence="5">
    <location>
        <begin position="122"/>
        <end position="141"/>
    </location>
</feature>
<keyword evidence="3 5" id="KW-1133">Transmembrane helix</keyword>
<feature type="domain" description="EamA" evidence="6">
    <location>
        <begin position="155"/>
        <end position="287"/>
    </location>
</feature>
<protein>
    <submittedName>
        <fullName evidence="7">EamA family transporter</fullName>
    </submittedName>
</protein>
<keyword evidence="4 5" id="KW-0472">Membrane</keyword>
<evidence type="ECO:0000313" key="8">
    <source>
        <dbReference type="Proteomes" id="UP000680706"/>
    </source>
</evidence>
<organism evidence="7 8">
    <name type="scientific">Pseudovibrio brasiliensis</name>
    <dbReference type="NCBI Taxonomy" id="1898042"/>
    <lineage>
        <taxon>Bacteria</taxon>
        <taxon>Pseudomonadati</taxon>
        <taxon>Pseudomonadota</taxon>
        <taxon>Alphaproteobacteria</taxon>
        <taxon>Hyphomicrobiales</taxon>
        <taxon>Stappiaceae</taxon>
        <taxon>Pseudovibrio</taxon>
    </lineage>
</organism>